<dbReference type="PANTHER" id="PTHR46573">
    <property type="entry name" value="WD REPEAT, SAM AND U-BOX DOMAIN-CONTAINING PROTEIN 1"/>
    <property type="match status" value="1"/>
</dbReference>
<accession>I0YXH1</accession>
<feature type="compositionally biased region" description="Acidic residues" evidence="1">
    <location>
        <begin position="125"/>
        <end position="134"/>
    </location>
</feature>
<protein>
    <submittedName>
        <fullName evidence="3">U-box-domain-containing protein</fullName>
    </submittedName>
</protein>
<dbReference type="Pfam" id="PF04564">
    <property type="entry name" value="U-box"/>
    <property type="match status" value="1"/>
</dbReference>
<feature type="region of interest" description="Disordered" evidence="1">
    <location>
        <begin position="645"/>
        <end position="672"/>
    </location>
</feature>
<dbReference type="KEGG" id="csl:COCSUDRAFT_63467"/>
<feature type="region of interest" description="Disordered" evidence="1">
    <location>
        <begin position="434"/>
        <end position="474"/>
    </location>
</feature>
<organism evidence="3 4">
    <name type="scientific">Coccomyxa subellipsoidea (strain C-169)</name>
    <name type="common">Green microalga</name>
    <dbReference type="NCBI Taxonomy" id="574566"/>
    <lineage>
        <taxon>Eukaryota</taxon>
        <taxon>Viridiplantae</taxon>
        <taxon>Chlorophyta</taxon>
        <taxon>core chlorophytes</taxon>
        <taxon>Trebouxiophyceae</taxon>
        <taxon>Trebouxiophyceae incertae sedis</taxon>
        <taxon>Coccomyxaceae</taxon>
        <taxon>Coccomyxa</taxon>
        <taxon>Coccomyxa subellipsoidea</taxon>
    </lineage>
</organism>
<sequence>MGADQAKASSPAHVQRPLDVKDWSCDDVAAWMSSQGWVWRELDQYKARACKIGVTGRTLYDLEVYYSGLLSAPRLTMLWLAVMESSTLQRVHEAAVTRLRWHVDTFIHGRPQKPSQGEEISVAVDGDDDEPDDEYSAKGEFRQMSDASGRAASDQPRTSWIVSAFSNSVLFWLDTLFAPGLQVAFYMSLFYKRHPVALLYVGVVGLCRTAAEGHALLMLFTHPDMTAGEAFSSFICSHLMTPAMNAALAILQVALAPVLPGRVAWLLFWIRCVPLPLLTLWADFAAWVPSSADDGAEPLNGESRTRRHLNRNIVRVRRDNPATVHWPPPLVIPEELEDMEVEVPDVFKCPITLGIMTEPAQTPQGMTYERASIMKWVDVNKHDPCTKAPLRRRHLSPNLALRGVIEIWLTAQGISSPAPAATALPMPVLLPQTSAPAEQRSPTAELPEASAGARAGPQPQPTPPALAPEPATAAASGMRLRGAWLLRQRASAHLQPRDAPVGLRLQSSEILVPGAASALPLLADEAWEASGAAGLTDTEAVRQARAEGSMRSSGSQGAASAGANGDVSSSSAPGISRAPAHGLAGSGDGVADWNSMPAGMTAGNESDSDGRRDRARKRRLNKENVHSPAMSSFISSYMNALTEAQERGSHGMLNAAAGLPAREPSDESQRHE</sequence>
<dbReference type="EMBL" id="AGSI01000008">
    <property type="protein sequence ID" value="EIE23090.1"/>
    <property type="molecule type" value="Genomic_DNA"/>
</dbReference>
<reference evidence="3 4" key="1">
    <citation type="journal article" date="2012" name="Genome Biol.">
        <title>The genome of the polar eukaryotic microalga coccomyxa subellipsoidea reveals traits of cold adaptation.</title>
        <authorList>
            <person name="Blanc G."/>
            <person name="Agarkova I."/>
            <person name="Grimwood J."/>
            <person name="Kuo A."/>
            <person name="Brueggeman A."/>
            <person name="Dunigan D."/>
            <person name="Gurnon J."/>
            <person name="Ladunga I."/>
            <person name="Lindquist E."/>
            <person name="Lucas S."/>
            <person name="Pangilinan J."/>
            <person name="Proschold T."/>
            <person name="Salamov A."/>
            <person name="Schmutz J."/>
            <person name="Weeks D."/>
            <person name="Yamada T."/>
            <person name="Claverie J.M."/>
            <person name="Grigoriev I."/>
            <person name="Van Etten J."/>
            <person name="Lomsadze A."/>
            <person name="Borodovsky M."/>
        </authorList>
    </citation>
    <scope>NUCLEOTIDE SEQUENCE [LARGE SCALE GENOMIC DNA]</scope>
    <source>
        <strain evidence="3 4">C-169</strain>
    </source>
</reference>
<evidence type="ECO:0000313" key="3">
    <source>
        <dbReference type="EMBL" id="EIE23090.1"/>
    </source>
</evidence>
<gene>
    <name evidence="3" type="ORF">COCSUDRAFT_63467</name>
</gene>
<dbReference type="STRING" id="574566.I0YXH1"/>
<dbReference type="eggNOG" id="ENOG502RRDZ">
    <property type="taxonomic scope" value="Eukaryota"/>
</dbReference>
<feature type="domain" description="U-box" evidence="2">
    <location>
        <begin position="342"/>
        <end position="415"/>
    </location>
</feature>
<dbReference type="PANTHER" id="PTHR46573:SF1">
    <property type="entry name" value="WD REPEAT, SAM AND U-BOX DOMAIN-CONTAINING PROTEIN 1"/>
    <property type="match status" value="1"/>
</dbReference>
<dbReference type="GO" id="GO:0016567">
    <property type="term" value="P:protein ubiquitination"/>
    <property type="evidence" value="ECO:0007669"/>
    <property type="project" value="UniProtKB-UniPathway"/>
</dbReference>
<feature type="region of interest" description="Disordered" evidence="1">
    <location>
        <begin position="110"/>
        <end position="136"/>
    </location>
</feature>
<feature type="compositionally biased region" description="Pro residues" evidence="1">
    <location>
        <begin position="458"/>
        <end position="467"/>
    </location>
</feature>
<dbReference type="GO" id="GO:0004842">
    <property type="term" value="F:ubiquitin-protein transferase activity"/>
    <property type="evidence" value="ECO:0007669"/>
    <property type="project" value="InterPro"/>
</dbReference>
<dbReference type="PROSITE" id="PS51698">
    <property type="entry name" value="U_BOX"/>
    <property type="match status" value="1"/>
</dbReference>
<feature type="compositionally biased region" description="Basic and acidic residues" evidence="1">
    <location>
        <begin position="663"/>
        <end position="672"/>
    </location>
</feature>
<name>I0YXH1_COCSC</name>
<dbReference type="Proteomes" id="UP000007264">
    <property type="component" value="Unassembled WGS sequence"/>
</dbReference>
<dbReference type="UniPathway" id="UPA00143"/>
<dbReference type="Gene3D" id="3.30.40.10">
    <property type="entry name" value="Zinc/RING finger domain, C3HC4 (zinc finger)"/>
    <property type="match status" value="1"/>
</dbReference>
<dbReference type="AlphaFoldDB" id="I0YXH1"/>
<keyword evidence="4" id="KW-1185">Reference proteome</keyword>
<dbReference type="SUPFAM" id="SSF47769">
    <property type="entry name" value="SAM/Pointed domain"/>
    <property type="match status" value="1"/>
</dbReference>
<dbReference type="GeneID" id="17041078"/>
<dbReference type="InterPro" id="IPR003613">
    <property type="entry name" value="Ubox_domain"/>
</dbReference>
<dbReference type="SMART" id="SM00504">
    <property type="entry name" value="Ubox"/>
    <property type="match status" value="1"/>
</dbReference>
<dbReference type="InterPro" id="IPR013083">
    <property type="entry name" value="Znf_RING/FYVE/PHD"/>
</dbReference>
<dbReference type="OrthoDB" id="10064100at2759"/>
<dbReference type="SUPFAM" id="SSF57850">
    <property type="entry name" value="RING/U-box"/>
    <property type="match status" value="1"/>
</dbReference>
<dbReference type="InterPro" id="IPR013761">
    <property type="entry name" value="SAM/pointed_sf"/>
</dbReference>
<evidence type="ECO:0000313" key="4">
    <source>
        <dbReference type="Proteomes" id="UP000007264"/>
    </source>
</evidence>
<dbReference type="InterPro" id="IPR052085">
    <property type="entry name" value="WD-SAM-U-box"/>
</dbReference>
<evidence type="ECO:0000256" key="1">
    <source>
        <dbReference type="SAM" id="MobiDB-lite"/>
    </source>
</evidence>
<comment type="caution">
    <text evidence="3">The sequence shown here is derived from an EMBL/GenBank/DDBJ whole genome shotgun (WGS) entry which is preliminary data.</text>
</comment>
<feature type="region of interest" description="Disordered" evidence="1">
    <location>
        <begin position="542"/>
        <end position="632"/>
    </location>
</feature>
<dbReference type="RefSeq" id="XP_005647634.1">
    <property type="nucleotide sequence ID" value="XM_005647577.1"/>
</dbReference>
<evidence type="ECO:0000259" key="2">
    <source>
        <dbReference type="PROSITE" id="PS51698"/>
    </source>
</evidence>
<proteinExistence type="predicted"/>
<feature type="compositionally biased region" description="Low complexity" evidence="1">
    <location>
        <begin position="549"/>
        <end position="565"/>
    </location>
</feature>